<dbReference type="Gene3D" id="3.90.1590.10">
    <property type="entry name" value="glutathione-dependent formaldehyde- activating enzyme (gfa)"/>
    <property type="match status" value="1"/>
</dbReference>
<dbReference type="InterPro" id="IPR006913">
    <property type="entry name" value="CENP-V/GFA"/>
</dbReference>
<dbReference type="PANTHER" id="PTHR33337:SF40">
    <property type="entry name" value="CENP-V_GFA DOMAIN-CONTAINING PROTEIN-RELATED"/>
    <property type="match status" value="1"/>
</dbReference>
<evidence type="ECO:0000256" key="1">
    <source>
        <dbReference type="ARBA" id="ARBA00005495"/>
    </source>
</evidence>
<keyword evidence="3" id="KW-0862">Zinc</keyword>
<evidence type="ECO:0000313" key="6">
    <source>
        <dbReference type="EMBL" id="MDQ0466291.1"/>
    </source>
</evidence>
<keyword evidence="7" id="KW-1185">Reference proteome</keyword>
<keyword evidence="2" id="KW-0479">Metal-binding</keyword>
<dbReference type="Pfam" id="PF04828">
    <property type="entry name" value="GFA"/>
    <property type="match status" value="1"/>
</dbReference>
<dbReference type="PANTHER" id="PTHR33337">
    <property type="entry name" value="GFA DOMAIN-CONTAINING PROTEIN"/>
    <property type="match status" value="1"/>
</dbReference>
<comment type="similarity">
    <text evidence="1">Belongs to the Gfa family.</text>
</comment>
<accession>A0ABU0IY89</accession>
<dbReference type="InterPro" id="IPR011057">
    <property type="entry name" value="Mss4-like_sf"/>
</dbReference>
<comment type="caution">
    <text evidence="6">The sequence shown here is derived from an EMBL/GenBank/DDBJ whole genome shotgun (WGS) entry which is preliminary data.</text>
</comment>
<feature type="domain" description="CENP-V/GFA" evidence="5">
    <location>
        <begin position="2"/>
        <end position="111"/>
    </location>
</feature>
<evidence type="ECO:0000256" key="3">
    <source>
        <dbReference type="ARBA" id="ARBA00022833"/>
    </source>
</evidence>
<evidence type="ECO:0000313" key="7">
    <source>
        <dbReference type="Proteomes" id="UP001228905"/>
    </source>
</evidence>
<reference evidence="6 7" key="1">
    <citation type="submission" date="2023-07" db="EMBL/GenBank/DDBJ databases">
        <title>Genomic Encyclopedia of Type Strains, Phase IV (KMG-IV): sequencing the most valuable type-strain genomes for metagenomic binning, comparative biology and taxonomic classification.</title>
        <authorList>
            <person name="Goeker M."/>
        </authorList>
    </citation>
    <scope>NUCLEOTIDE SEQUENCE [LARGE SCALE GENOMIC DNA]</scope>
    <source>
        <strain evidence="6 7">DSM 18695</strain>
    </source>
</reference>
<dbReference type="EMBL" id="JAUSVS010000010">
    <property type="protein sequence ID" value="MDQ0466291.1"/>
    <property type="molecule type" value="Genomic_DNA"/>
</dbReference>
<evidence type="ECO:0000256" key="4">
    <source>
        <dbReference type="ARBA" id="ARBA00023239"/>
    </source>
</evidence>
<keyword evidence="4" id="KW-0456">Lyase</keyword>
<dbReference type="Proteomes" id="UP001228905">
    <property type="component" value="Unassembled WGS sequence"/>
</dbReference>
<dbReference type="PROSITE" id="PS51891">
    <property type="entry name" value="CENP_V_GFA"/>
    <property type="match status" value="1"/>
</dbReference>
<protein>
    <recommendedName>
        <fullName evidence="5">CENP-V/GFA domain-containing protein</fullName>
    </recommendedName>
</protein>
<evidence type="ECO:0000259" key="5">
    <source>
        <dbReference type="PROSITE" id="PS51891"/>
    </source>
</evidence>
<dbReference type="SUPFAM" id="SSF51316">
    <property type="entry name" value="Mss4-like"/>
    <property type="match status" value="1"/>
</dbReference>
<proteinExistence type="inferred from homology"/>
<dbReference type="RefSeq" id="WP_307352288.1">
    <property type="nucleotide sequence ID" value="NZ_JAUSVS010000010.1"/>
</dbReference>
<organism evidence="6 7">
    <name type="scientific">Caulobacter ginsengisoli</name>
    <dbReference type="NCBI Taxonomy" id="400775"/>
    <lineage>
        <taxon>Bacteria</taxon>
        <taxon>Pseudomonadati</taxon>
        <taxon>Pseudomonadota</taxon>
        <taxon>Alphaproteobacteria</taxon>
        <taxon>Caulobacterales</taxon>
        <taxon>Caulobacteraceae</taxon>
        <taxon>Caulobacter</taxon>
    </lineage>
</organism>
<gene>
    <name evidence="6" type="ORF">QO010_004084</name>
</gene>
<name>A0ABU0IY89_9CAUL</name>
<evidence type="ECO:0000256" key="2">
    <source>
        <dbReference type="ARBA" id="ARBA00022723"/>
    </source>
</evidence>
<sequence>MIEGGCLCGAVRYTAPDPVMQAVCHCKNCQKQAGTAYSVVIGVPRDGLKITGEPKVYEDTGDSGAKVLRKFCPNCGSPIVSEPSPDSPLVFLKAGTLDDTSAVAPGVHIYTRSAMACTVIPEGTPKFETMPG</sequence>